<dbReference type="SUPFAM" id="SSF55961">
    <property type="entry name" value="Bet v1-like"/>
    <property type="match status" value="1"/>
</dbReference>
<sequence length="135" mass="14692">MWKHEASMDMDATPADVWAVLSDVPGWKRWNAGIEHIELHGPFVAGTTFTMQPPDTDAFVSTLIAVDENRGFTDETVIGDIRVVVQHRIDALAPGGVRVTYATEVTGADAADVGAMVTSDFPDVLRGLKNVVERR</sequence>
<proteinExistence type="predicted"/>
<dbReference type="RefSeq" id="WP_187058771.1">
    <property type="nucleotide sequence ID" value="NZ_CP060412.1"/>
</dbReference>
<keyword evidence="2" id="KW-1185">Reference proteome</keyword>
<dbReference type="Gene3D" id="3.30.530.20">
    <property type="match status" value="1"/>
</dbReference>
<evidence type="ECO:0000313" key="2">
    <source>
        <dbReference type="Proteomes" id="UP000515873"/>
    </source>
</evidence>
<accession>A0A7G8Q943</accession>
<protein>
    <submittedName>
        <fullName evidence="1">SRPBCC family protein</fullName>
    </submittedName>
</protein>
<organism evidence="1 2">
    <name type="scientific">Dyella telluris</name>
    <dbReference type="NCBI Taxonomy" id="2763498"/>
    <lineage>
        <taxon>Bacteria</taxon>
        <taxon>Pseudomonadati</taxon>
        <taxon>Pseudomonadota</taxon>
        <taxon>Gammaproteobacteria</taxon>
        <taxon>Lysobacterales</taxon>
        <taxon>Rhodanobacteraceae</taxon>
        <taxon>Dyella</taxon>
    </lineage>
</organism>
<dbReference type="AlphaFoldDB" id="A0A7G8Q943"/>
<dbReference type="KEGG" id="dtl:H8F01_09445"/>
<dbReference type="EMBL" id="CP060412">
    <property type="protein sequence ID" value="QNK03301.1"/>
    <property type="molecule type" value="Genomic_DNA"/>
</dbReference>
<reference evidence="1 2" key="1">
    <citation type="submission" date="2020-08" db="EMBL/GenBank/DDBJ databases">
        <title>Dyella sp. G9 isolated from forest soil.</title>
        <authorList>
            <person name="Fu J."/>
            <person name="Qiu L."/>
        </authorList>
    </citation>
    <scope>NUCLEOTIDE SEQUENCE [LARGE SCALE GENOMIC DNA]</scope>
    <source>
        <strain evidence="1 2">G9</strain>
    </source>
</reference>
<name>A0A7G8Q943_9GAMM</name>
<dbReference type="Proteomes" id="UP000515873">
    <property type="component" value="Chromosome"/>
</dbReference>
<evidence type="ECO:0000313" key="1">
    <source>
        <dbReference type="EMBL" id="QNK03301.1"/>
    </source>
</evidence>
<dbReference type="Pfam" id="PF10604">
    <property type="entry name" value="Polyketide_cyc2"/>
    <property type="match status" value="1"/>
</dbReference>
<dbReference type="InterPro" id="IPR019587">
    <property type="entry name" value="Polyketide_cyclase/dehydratase"/>
</dbReference>
<gene>
    <name evidence="1" type="ORF">H8F01_09445</name>
</gene>
<dbReference type="InterPro" id="IPR023393">
    <property type="entry name" value="START-like_dom_sf"/>
</dbReference>